<name>A0A0N0GM65_9NEIS</name>
<keyword evidence="7" id="KW-1185">Reference proteome</keyword>
<organism evidence="6 7">
    <name type="scientific">Amantichitinum ursilacus</name>
    <dbReference type="NCBI Taxonomy" id="857265"/>
    <lineage>
        <taxon>Bacteria</taxon>
        <taxon>Pseudomonadati</taxon>
        <taxon>Pseudomonadota</taxon>
        <taxon>Betaproteobacteria</taxon>
        <taxon>Neisseriales</taxon>
        <taxon>Chitinibacteraceae</taxon>
        <taxon>Amantichitinum</taxon>
    </lineage>
</organism>
<dbReference type="InterPro" id="IPR017896">
    <property type="entry name" value="4Fe4S_Fe-S-bd"/>
</dbReference>
<keyword evidence="2" id="KW-0479">Metal-binding</keyword>
<dbReference type="AlphaFoldDB" id="A0A0N0GM65"/>
<evidence type="ECO:0000256" key="3">
    <source>
        <dbReference type="ARBA" id="ARBA00023004"/>
    </source>
</evidence>
<dbReference type="EMBL" id="LAQT01000027">
    <property type="protein sequence ID" value="KPC50657.1"/>
    <property type="molecule type" value="Genomic_DNA"/>
</dbReference>
<evidence type="ECO:0000313" key="7">
    <source>
        <dbReference type="Proteomes" id="UP000037939"/>
    </source>
</evidence>
<proteinExistence type="predicted"/>
<feature type="domain" description="4Fe-4S ferredoxin-type" evidence="5">
    <location>
        <begin position="31"/>
        <end position="61"/>
    </location>
</feature>
<dbReference type="PANTHER" id="PTHR43687">
    <property type="entry name" value="ADENYLYLSULFATE REDUCTASE, BETA SUBUNIT"/>
    <property type="match status" value="1"/>
</dbReference>
<evidence type="ECO:0000256" key="2">
    <source>
        <dbReference type="ARBA" id="ARBA00022723"/>
    </source>
</evidence>
<gene>
    <name evidence="6" type="ORF">WG78_16425</name>
</gene>
<evidence type="ECO:0000256" key="4">
    <source>
        <dbReference type="ARBA" id="ARBA00023014"/>
    </source>
</evidence>
<dbReference type="Pfam" id="PF00037">
    <property type="entry name" value="Fer4"/>
    <property type="match status" value="1"/>
</dbReference>
<dbReference type="PATRIC" id="fig|857265.3.peg.3365"/>
<feature type="domain" description="4Fe-4S ferredoxin-type" evidence="5">
    <location>
        <begin position="1"/>
        <end position="30"/>
    </location>
</feature>
<dbReference type="GO" id="GO:0051539">
    <property type="term" value="F:4 iron, 4 sulfur cluster binding"/>
    <property type="evidence" value="ECO:0007669"/>
    <property type="project" value="UniProtKB-KW"/>
</dbReference>
<reference evidence="6 7" key="1">
    <citation type="submission" date="2015-07" db="EMBL/GenBank/DDBJ databases">
        <title>Draft genome sequence of the Amantichitinum ursilacus IGB-41, a new chitin-degrading bacterium.</title>
        <authorList>
            <person name="Kirstahler P."/>
            <person name="Guenther M."/>
            <person name="Grumaz C."/>
            <person name="Rupp S."/>
            <person name="Zibek S."/>
            <person name="Sohn K."/>
        </authorList>
    </citation>
    <scope>NUCLEOTIDE SEQUENCE [LARGE SCALE GENOMIC DNA]</scope>
    <source>
        <strain evidence="6 7">IGB-41</strain>
    </source>
</reference>
<dbReference type="Proteomes" id="UP000037939">
    <property type="component" value="Unassembled WGS sequence"/>
</dbReference>
<dbReference type="RefSeq" id="WP_053938896.1">
    <property type="nucleotide sequence ID" value="NZ_LAQT01000027.1"/>
</dbReference>
<dbReference type="PROSITE" id="PS00198">
    <property type="entry name" value="4FE4S_FER_1"/>
    <property type="match status" value="1"/>
</dbReference>
<dbReference type="InterPro" id="IPR017900">
    <property type="entry name" value="4Fe4S_Fe_S_CS"/>
</dbReference>
<dbReference type="SUPFAM" id="SSF54862">
    <property type="entry name" value="4Fe-4S ferredoxins"/>
    <property type="match status" value="1"/>
</dbReference>
<dbReference type="Gene3D" id="3.30.70.20">
    <property type="match status" value="1"/>
</dbReference>
<evidence type="ECO:0000259" key="5">
    <source>
        <dbReference type="PROSITE" id="PS51379"/>
    </source>
</evidence>
<keyword evidence="3" id="KW-0408">Iron</keyword>
<dbReference type="OrthoDB" id="9800445at2"/>
<evidence type="ECO:0000313" key="6">
    <source>
        <dbReference type="EMBL" id="KPC50657.1"/>
    </source>
</evidence>
<dbReference type="STRING" id="857265.WG78_16425"/>
<sequence>MIEWISSDRCTGCNQCVAVCPTNVLQARGDSTPLIARADDCQSCFMCELYCKQDAIFVGGLFDAPTGVTEEQAVAHGWLGQYRKHSGWDEWADQYANEHWRMDRVFALARAS</sequence>
<dbReference type="PANTHER" id="PTHR43687:SF4">
    <property type="entry name" value="BLR5484 PROTEIN"/>
    <property type="match status" value="1"/>
</dbReference>
<keyword evidence="1" id="KW-0004">4Fe-4S</keyword>
<dbReference type="PROSITE" id="PS51379">
    <property type="entry name" value="4FE4S_FER_2"/>
    <property type="match status" value="2"/>
</dbReference>
<accession>A0A0N0GM65</accession>
<evidence type="ECO:0000256" key="1">
    <source>
        <dbReference type="ARBA" id="ARBA00022485"/>
    </source>
</evidence>
<keyword evidence="4" id="KW-0411">Iron-sulfur</keyword>
<protein>
    <submittedName>
        <fullName evidence="6">2-oxoglutarate-acceptor oxidoreductase subunit OorD</fullName>
    </submittedName>
</protein>
<comment type="caution">
    <text evidence="6">The sequence shown here is derived from an EMBL/GenBank/DDBJ whole genome shotgun (WGS) entry which is preliminary data.</text>
</comment>
<dbReference type="InterPro" id="IPR050572">
    <property type="entry name" value="Fe-S_Ferredoxin"/>
</dbReference>
<dbReference type="GO" id="GO:0046872">
    <property type="term" value="F:metal ion binding"/>
    <property type="evidence" value="ECO:0007669"/>
    <property type="project" value="UniProtKB-KW"/>
</dbReference>